<evidence type="ECO:0000313" key="1">
    <source>
        <dbReference type="EMBL" id="OTF71616.1"/>
    </source>
</evidence>
<keyword evidence="2" id="KW-1185">Reference proteome</keyword>
<dbReference type="EMBL" id="MUJZ01060090">
    <property type="protein sequence ID" value="OTF71616.1"/>
    <property type="molecule type" value="Genomic_DNA"/>
</dbReference>
<accession>A0A1Y3AVY1</accession>
<protein>
    <submittedName>
        <fullName evidence="1">Uncharacterized protein</fullName>
    </submittedName>
</protein>
<name>A0A1Y3AVY1_EURMA</name>
<evidence type="ECO:0000313" key="2">
    <source>
        <dbReference type="Proteomes" id="UP000194236"/>
    </source>
</evidence>
<proteinExistence type="predicted"/>
<dbReference type="Proteomes" id="UP000194236">
    <property type="component" value="Unassembled WGS sequence"/>
</dbReference>
<reference evidence="1 2" key="1">
    <citation type="submission" date="2017-03" db="EMBL/GenBank/DDBJ databases">
        <title>Genome Survey of Euroglyphus maynei.</title>
        <authorList>
            <person name="Arlian L.G."/>
            <person name="Morgan M.S."/>
            <person name="Rider S.D."/>
        </authorList>
    </citation>
    <scope>NUCLEOTIDE SEQUENCE [LARGE SCALE GENOMIC DNA]</scope>
    <source>
        <strain evidence="1">Arlian Lab</strain>
        <tissue evidence="1">Whole body</tissue>
    </source>
</reference>
<organism evidence="1 2">
    <name type="scientific">Euroglyphus maynei</name>
    <name type="common">Mayne's house dust mite</name>
    <dbReference type="NCBI Taxonomy" id="6958"/>
    <lineage>
        <taxon>Eukaryota</taxon>
        <taxon>Metazoa</taxon>
        <taxon>Ecdysozoa</taxon>
        <taxon>Arthropoda</taxon>
        <taxon>Chelicerata</taxon>
        <taxon>Arachnida</taxon>
        <taxon>Acari</taxon>
        <taxon>Acariformes</taxon>
        <taxon>Sarcoptiformes</taxon>
        <taxon>Astigmata</taxon>
        <taxon>Psoroptidia</taxon>
        <taxon>Analgoidea</taxon>
        <taxon>Pyroglyphidae</taxon>
        <taxon>Pyroglyphinae</taxon>
        <taxon>Euroglyphus</taxon>
    </lineage>
</organism>
<comment type="caution">
    <text evidence="1">The sequence shown here is derived from an EMBL/GenBank/DDBJ whole genome shotgun (WGS) entry which is preliminary data.</text>
</comment>
<sequence>MGRRNEQKINSVLRHSVYEEEEKKKGKNRMKLTLDPLLSWGTKVIHEKN</sequence>
<dbReference type="AlphaFoldDB" id="A0A1Y3AVY1"/>
<gene>
    <name evidence="1" type="ORF">BLA29_014664</name>
</gene>
<feature type="non-terminal residue" evidence="1">
    <location>
        <position position="49"/>
    </location>
</feature>